<name>A0A2A8HCT6_9BACI</name>
<comment type="caution">
    <text evidence="1">The sequence shown here is derived from an EMBL/GenBank/DDBJ whole genome shotgun (WGS) entry which is preliminary data.</text>
</comment>
<dbReference type="Proteomes" id="UP000220841">
    <property type="component" value="Unassembled WGS sequence"/>
</dbReference>
<organism evidence="1 2">
    <name type="scientific">Bacillus toyonensis</name>
    <dbReference type="NCBI Taxonomy" id="155322"/>
    <lineage>
        <taxon>Bacteria</taxon>
        <taxon>Bacillati</taxon>
        <taxon>Bacillota</taxon>
        <taxon>Bacilli</taxon>
        <taxon>Bacillales</taxon>
        <taxon>Bacillaceae</taxon>
        <taxon>Bacillus</taxon>
        <taxon>Bacillus cereus group</taxon>
    </lineage>
</organism>
<dbReference type="RefSeq" id="WP_179884255.1">
    <property type="nucleotide sequence ID" value="NZ_NUBY01000088.1"/>
</dbReference>
<feature type="non-terminal residue" evidence="1">
    <location>
        <position position="1"/>
    </location>
</feature>
<dbReference type="EMBL" id="NUBY01000088">
    <property type="protein sequence ID" value="PEQ03704.1"/>
    <property type="molecule type" value="Genomic_DNA"/>
</dbReference>
<gene>
    <name evidence="1" type="ORF">CN585_18150</name>
</gene>
<dbReference type="AlphaFoldDB" id="A0A2A8HCT6"/>
<proteinExistence type="predicted"/>
<sequence length="139" mass="16378">QLAPQVEINQKLEESHNLELIESILDEIKSTIIKEVNKKLKSKNKIKNNILQHKFRTTFNINIQKNKTVTIKKVVTNKLKSESDTFRIYMDIKDNHIEIDALWWKYCKKQGASDVADELVDLFIYYNNPRLVSYLLGKK</sequence>
<protein>
    <submittedName>
        <fullName evidence="1">Uncharacterized protein</fullName>
    </submittedName>
</protein>
<accession>A0A2A8HCT6</accession>
<evidence type="ECO:0000313" key="1">
    <source>
        <dbReference type="EMBL" id="PEQ03704.1"/>
    </source>
</evidence>
<evidence type="ECO:0000313" key="2">
    <source>
        <dbReference type="Proteomes" id="UP000220841"/>
    </source>
</evidence>
<reference evidence="1 2" key="1">
    <citation type="submission" date="2017-09" db="EMBL/GenBank/DDBJ databases">
        <title>Large-scale bioinformatics analysis of Bacillus genomes uncovers conserved roles of natural products in bacterial physiology.</title>
        <authorList>
            <consortium name="Agbiome Team Llc"/>
            <person name="Bleich R.M."/>
            <person name="Grubbs K.J."/>
            <person name="Santa Maria K.C."/>
            <person name="Allen S.E."/>
            <person name="Farag S."/>
            <person name="Shank E.A."/>
            <person name="Bowers A."/>
        </authorList>
    </citation>
    <scope>NUCLEOTIDE SEQUENCE [LARGE SCALE GENOMIC DNA]</scope>
    <source>
        <strain evidence="1 2">AFS021349</strain>
    </source>
</reference>